<evidence type="ECO:0000313" key="6">
    <source>
        <dbReference type="Proteomes" id="UP000279909"/>
    </source>
</evidence>
<comment type="subcellular location">
    <subcellularLocation>
        <location evidence="1">Endomembrane system</location>
        <topology evidence="1">Multi-pass membrane protein</topology>
    </subcellularLocation>
</comment>
<keyword evidence="6" id="KW-1185">Reference proteome</keyword>
<dbReference type="RefSeq" id="WP_122970985.1">
    <property type="nucleotide sequence ID" value="NZ_RHLQ01000005.1"/>
</dbReference>
<dbReference type="InterPro" id="IPR037185">
    <property type="entry name" value="EmrE-like"/>
</dbReference>
<organism evidence="5 6">
    <name type="scientific">Lysinibacillus halotolerans</name>
    <dbReference type="NCBI Taxonomy" id="1368476"/>
    <lineage>
        <taxon>Bacteria</taxon>
        <taxon>Bacillati</taxon>
        <taxon>Bacillota</taxon>
        <taxon>Bacilli</taxon>
        <taxon>Bacillales</taxon>
        <taxon>Bacillaceae</taxon>
        <taxon>Lysinibacillus</taxon>
    </lineage>
</organism>
<feature type="transmembrane region" description="Helical" evidence="3">
    <location>
        <begin position="7"/>
        <end position="28"/>
    </location>
</feature>
<gene>
    <name evidence="5" type="ORF">EC501_03920</name>
</gene>
<evidence type="ECO:0000313" key="5">
    <source>
        <dbReference type="EMBL" id="RND00830.1"/>
    </source>
</evidence>
<reference evidence="5 6" key="1">
    <citation type="journal article" date="2014" name="Int. J. Syst. Evol. Microbiol.">
        <title>Lysinibacillus halotolerans sp. nov., isolated from saline-alkaline soil.</title>
        <authorList>
            <person name="Kong D."/>
            <person name="Wang Y."/>
            <person name="Zhao B."/>
            <person name="Li Y."/>
            <person name="Song J."/>
            <person name="Zhai Y."/>
            <person name="Zhang C."/>
            <person name="Wang H."/>
            <person name="Chen X."/>
            <person name="Zhao B."/>
            <person name="Ruan Z."/>
        </authorList>
    </citation>
    <scope>NUCLEOTIDE SEQUENCE [LARGE SCALE GENOMIC DNA]</scope>
    <source>
        <strain evidence="5 6">MCCC 1A12703</strain>
    </source>
</reference>
<feature type="transmembrane region" description="Helical" evidence="3">
    <location>
        <begin position="119"/>
        <end position="138"/>
    </location>
</feature>
<dbReference type="Gene3D" id="1.10.3730.20">
    <property type="match status" value="1"/>
</dbReference>
<feature type="transmembrane region" description="Helical" evidence="3">
    <location>
        <begin position="34"/>
        <end position="53"/>
    </location>
</feature>
<evidence type="ECO:0000256" key="3">
    <source>
        <dbReference type="SAM" id="Phobius"/>
    </source>
</evidence>
<feature type="transmembrane region" description="Helical" evidence="3">
    <location>
        <begin position="150"/>
        <end position="169"/>
    </location>
</feature>
<dbReference type="Pfam" id="PF00892">
    <property type="entry name" value="EamA"/>
    <property type="match status" value="2"/>
</dbReference>
<dbReference type="FunFam" id="1.10.3730.20:FF:000010">
    <property type="entry name" value="EamA family transporter"/>
    <property type="match status" value="1"/>
</dbReference>
<comment type="caution">
    <text evidence="5">The sequence shown here is derived from an EMBL/GenBank/DDBJ whole genome shotgun (WGS) entry which is preliminary data.</text>
</comment>
<dbReference type="Proteomes" id="UP000279909">
    <property type="component" value="Unassembled WGS sequence"/>
</dbReference>
<evidence type="ECO:0000256" key="2">
    <source>
        <dbReference type="ARBA" id="ARBA00007362"/>
    </source>
</evidence>
<sequence length="301" mass="33290">MNIGAAIKLAIAMAIFGSIGFFTINTGIPAVELVFIRCICATLFLSILWYFTGGHKTEQWNKREVLQTCLCGIFLVLNWVFLFKAFNKMSISITISIYNLAPIIVLILGTIFLKERMTVKAILATVVCFIGSILIVGIDNFQSINSLMNSGFVWALLSAICYALTMLTSKTIHNLSAYSMTYIQTTVGIVMLLPLCDFTVFNGLTVSNWLYILGTGIIHTGFVYYLFFDSIRNLPTMVVSVLTFVDPVVAILLDVLVLSFIPSLLQTFGIILIFGSILYIIFKPTTTIETNPSVEKQASTS</sequence>
<feature type="domain" description="EamA" evidence="4">
    <location>
        <begin position="150"/>
        <end position="281"/>
    </location>
</feature>
<dbReference type="PANTHER" id="PTHR22911:SF102">
    <property type="entry name" value="MEMBRANE PROTEIN"/>
    <property type="match status" value="1"/>
</dbReference>
<evidence type="ECO:0000259" key="4">
    <source>
        <dbReference type="Pfam" id="PF00892"/>
    </source>
</evidence>
<dbReference type="GO" id="GO:0016020">
    <property type="term" value="C:membrane"/>
    <property type="evidence" value="ECO:0007669"/>
    <property type="project" value="InterPro"/>
</dbReference>
<comment type="similarity">
    <text evidence="2">Belongs to the EamA transporter family.</text>
</comment>
<dbReference type="PANTHER" id="PTHR22911">
    <property type="entry name" value="ACYL-MALONYL CONDENSING ENZYME-RELATED"/>
    <property type="match status" value="1"/>
</dbReference>
<feature type="transmembrane region" description="Helical" evidence="3">
    <location>
        <begin position="65"/>
        <end position="83"/>
    </location>
</feature>
<feature type="transmembrane region" description="Helical" evidence="3">
    <location>
        <begin position="209"/>
        <end position="227"/>
    </location>
</feature>
<keyword evidence="3" id="KW-1133">Transmembrane helix</keyword>
<feature type="domain" description="EamA" evidence="4">
    <location>
        <begin position="9"/>
        <end position="136"/>
    </location>
</feature>
<feature type="transmembrane region" description="Helical" evidence="3">
    <location>
        <begin position="89"/>
        <end position="112"/>
    </location>
</feature>
<keyword evidence="3" id="KW-0812">Transmembrane</keyword>
<dbReference type="OrthoDB" id="9814238at2"/>
<evidence type="ECO:0000256" key="1">
    <source>
        <dbReference type="ARBA" id="ARBA00004127"/>
    </source>
</evidence>
<dbReference type="AlphaFoldDB" id="A0A3M8HEP7"/>
<name>A0A3M8HEP7_9BACI</name>
<dbReference type="EMBL" id="RHLQ01000005">
    <property type="protein sequence ID" value="RND00830.1"/>
    <property type="molecule type" value="Genomic_DNA"/>
</dbReference>
<feature type="transmembrane region" description="Helical" evidence="3">
    <location>
        <begin position="264"/>
        <end position="282"/>
    </location>
</feature>
<accession>A0A3M8HEP7</accession>
<dbReference type="SUPFAM" id="SSF103481">
    <property type="entry name" value="Multidrug resistance efflux transporter EmrE"/>
    <property type="match status" value="2"/>
</dbReference>
<dbReference type="InterPro" id="IPR000620">
    <property type="entry name" value="EamA_dom"/>
</dbReference>
<keyword evidence="3" id="KW-0472">Membrane</keyword>
<protein>
    <submittedName>
        <fullName evidence="5">EamA/RhaT family transporter</fullName>
    </submittedName>
</protein>
<proteinExistence type="inferred from homology"/>
<feature type="transmembrane region" description="Helical" evidence="3">
    <location>
        <begin position="181"/>
        <end position="203"/>
    </location>
</feature>